<comment type="caution">
    <text evidence="1">The sequence shown here is derived from an EMBL/GenBank/DDBJ whole genome shotgun (WGS) entry which is preliminary data.</text>
</comment>
<gene>
    <name evidence="1" type="primary">mraW</name>
    <name evidence="1" type="ORF">ERL59_09340</name>
</gene>
<dbReference type="Pfam" id="PF06962">
    <property type="entry name" value="rRNA_methylase"/>
    <property type="match status" value="1"/>
</dbReference>
<dbReference type="Gene3D" id="3.40.50.150">
    <property type="entry name" value="Vaccinia Virus protein VP39"/>
    <property type="match status" value="1"/>
</dbReference>
<dbReference type="EMBL" id="SIJB01000022">
    <property type="protein sequence ID" value="NBI29163.1"/>
    <property type="molecule type" value="Genomic_DNA"/>
</dbReference>
<dbReference type="SUPFAM" id="SSF53335">
    <property type="entry name" value="S-adenosyl-L-methionine-dependent methyltransferases"/>
    <property type="match status" value="1"/>
</dbReference>
<evidence type="ECO:0000313" key="2">
    <source>
        <dbReference type="Proteomes" id="UP000448943"/>
    </source>
</evidence>
<reference evidence="1 2" key="1">
    <citation type="submission" date="2019-01" db="EMBL/GenBank/DDBJ databases">
        <title>Chengkuizengella sp. nov., isolated from deep-sea sediment of East Pacific Ocean.</title>
        <authorList>
            <person name="Yang J."/>
            <person name="Lai Q."/>
            <person name="Shao Z."/>
        </authorList>
    </citation>
    <scope>NUCLEOTIDE SEQUENCE [LARGE SCALE GENOMIC DNA]</scope>
    <source>
        <strain evidence="1 2">YPA3-1-1</strain>
    </source>
</reference>
<proteinExistence type="predicted"/>
<dbReference type="PANTHER" id="PTHR35276:SF1">
    <property type="entry name" value="TRNA (MNM(5)S(2)U34)-METHYLTRANSFERASE, CHLOROPLASTIC"/>
    <property type="match status" value="1"/>
</dbReference>
<dbReference type="GO" id="GO:0008168">
    <property type="term" value="F:methyltransferase activity"/>
    <property type="evidence" value="ECO:0007669"/>
    <property type="project" value="UniProtKB-KW"/>
</dbReference>
<dbReference type="InterPro" id="IPR029063">
    <property type="entry name" value="SAM-dependent_MTases_sf"/>
</dbReference>
<dbReference type="PANTHER" id="PTHR35276">
    <property type="entry name" value="S-ADENOSYL-L-METHIONINE-DEPENDENT METHYLTRANSFERASES SUPERFAMILY PROTEIN"/>
    <property type="match status" value="1"/>
</dbReference>
<dbReference type="Proteomes" id="UP000448943">
    <property type="component" value="Unassembled WGS sequence"/>
</dbReference>
<dbReference type="AlphaFoldDB" id="A0A6N9Q309"/>
<dbReference type="OrthoDB" id="9792989at2"/>
<keyword evidence="1" id="KW-0808">Transferase</keyword>
<dbReference type="EC" id="2.1.1.199" evidence="1"/>
<dbReference type="GO" id="GO:0032259">
    <property type="term" value="P:methylation"/>
    <property type="evidence" value="ECO:0007669"/>
    <property type="project" value="UniProtKB-KW"/>
</dbReference>
<keyword evidence="1" id="KW-0489">Methyltransferase</keyword>
<dbReference type="RefSeq" id="WP_160645966.1">
    <property type="nucleotide sequence ID" value="NZ_SIJB01000022.1"/>
</dbReference>
<dbReference type="InterPro" id="IPR010719">
    <property type="entry name" value="MnmM_MeTrfase"/>
</dbReference>
<name>A0A6N9Q309_9BACL</name>
<accession>A0A6N9Q309</accession>
<organism evidence="1 2">
    <name type="scientific">Chengkuizengella marina</name>
    <dbReference type="NCBI Taxonomy" id="2507566"/>
    <lineage>
        <taxon>Bacteria</taxon>
        <taxon>Bacillati</taxon>
        <taxon>Bacillota</taxon>
        <taxon>Bacilli</taxon>
        <taxon>Bacillales</taxon>
        <taxon>Paenibacillaceae</taxon>
        <taxon>Chengkuizengella</taxon>
    </lineage>
</organism>
<sequence length="191" mass="21303">MGFLSILGQTHKLIQERVKQGDIVIDATVGNGNDTLFLKKLVGDNGVVCGFDVQITAIENTVKRFSDAGISLEHVHLIKNSHDKMLEVLPPSMHEKVSAIMFNLGYLPGGDHKKITQQETTIRALQHSLLFLEKDGIITIVVYSGHPGGKKEADAVLTWVQNLPQQYYQVLSYQFLNQKNNPPFLIAILKR</sequence>
<protein>
    <submittedName>
        <fullName evidence="1">16S rRNA (Cytosine(1402)-N(4))-methyltransferase</fullName>
        <ecNumber evidence="1">2.1.1.199</ecNumber>
    </submittedName>
</protein>
<keyword evidence="2" id="KW-1185">Reference proteome</keyword>
<evidence type="ECO:0000313" key="1">
    <source>
        <dbReference type="EMBL" id="NBI29163.1"/>
    </source>
</evidence>